<feature type="transmembrane region" description="Helical" evidence="6">
    <location>
        <begin position="122"/>
        <end position="142"/>
    </location>
</feature>
<feature type="transmembrane region" description="Helical" evidence="6">
    <location>
        <begin position="334"/>
        <end position="353"/>
    </location>
</feature>
<evidence type="ECO:0000256" key="3">
    <source>
        <dbReference type="ARBA" id="ARBA00022989"/>
    </source>
</evidence>
<dbReference type="Pfam" id="PF00892">
    <property type="entry name" value="EamA"/>
    <property type="match status" value="2"/>
</dbReference>
<feature type="region of interest" description="Disordered" evidence="5">
    <location>
        <begin position="385"/>
        <end position="408"/>
    </location>
</feature>
<dbReference type="Proteomes" id="UP000244855">
    <property type="component" value="Unassembled WGS sequence"/>
</dbReference>
<feature type="transmembrane region" description="Helical" evidence="6">
    <location>
        <begin position="240"/>
        <end position="260"/>
    </location>
</feature>
<feature type="transmembrane region" description="Helical" evidence="6">
    <location>
        <begin position="180"/>
        <end position="198"/>
    </location>
</feature>
<keyword evidence="3 6" id="KW-1133">Transmembrane helix</keyword>
<dbReference type="SUPFAM" id="SSF103481">
    <property type="entry name" value="Multidrug resistance efflux transporter EmrE"/>
    <property type="match status" value="2"/>
</dbReference>
<keyword evidence="2 6" id="KW-0812">Transmembrane</keyword>
<feature type="domain" description="EamA" evidence="7">
    <location>
        <begin position="245"/>
        <end position="376"/>
    </location>
</feature>
<feature type="transmembrane region" description="Helical" evidence="6">
    <location>
        <begin position="56"/>
        <end position="75"/>
    </location>
</feature>
<dbReference type="OrthoDB" id="306876at2759"/>
<feature type="transmembrane region" description="Helical" evidence="6">
    <location>
        <begin position="87"/>
        <end position="110"/>
    </location>
</feature>
<reference evidence="8 9" key="1">
    <citation type="journal article" date="2018" name="Sci. Rep.">
        <title>Comparative genomics provides insights into the lifestyle and reveals functional heterogeneity of dark septate endophytic fungi.</title>
        <authorList>
            <person name="Knapp D.G."/>
            <person name="Nemeth J.B."/>
            <person name="Barry K."/>
            <person name="Hainaut M."/>
            <person name="Henrissat B."/>
            <person name="Johnson J."/>
            <person name="Kuo A."/>
            <person name="Lim J.H.P."/>
            <person name="Lipzen A."/>
            <person name="Nolan M."/>
            <person name="Ohm R.A."/>
            <person name="Tamas L."/>
            <person name="Grigoriev I.V."/>
            <person name="Spatafora J.W."/>
            <person name="Nagy L.G."/>
            <person name="Kovacs G.M."/>
        </authorList>
    </citation>
    <scope>NUCLEOTIDE SEQUENCE [LARGE SCALE GENOMIC DNA]</scope>
    <source>
        <strain evidence="8 9">DSE2036</strain>
    </source>
</reference>
<dbReference type="AlphaFoldDB" id="A0A2V1DXC2"/>
<dbReference type="EMBL" id="KZ805338">
    <property type="protein sequence ID" value="PVI02821.1"/>
    <property type="molecule type" value="Genomic_DNA"/>
</dbReference>
<evidence type="ECO:0000256" key="2">
    <source>
        <dbReference type="ARBA" id="ARBA00022692"/>
    </source>
</evidence>
<feature type="transmembrane region" description="Helical" evidence="6">
    <location>
        <begin position="359"/>
        <end position="377"/>
    </location>
</feature>
<feature type="transmembrane region" description="Helical" evidence="6">
    <location>
        <begin position="302"/>
        <end position="322"/>
    </location>
</feature>
<feature type="transmembrane region" description="Helical" evidence="6">
    <location>
        <begin position="272"/>
        <end position="290"/>
    </location>
</feature>
<dbReference type="GO" id="GO:0016020">
    <property type="term" value="C:membrane"/>
    <property type="evidence" value="ECO:0007669"/>
    <property type="project" value="UniProtKB-SubCell"/>
</dbReference>
<evidence type="ECO:0000256" key="5">
    <source>
        <dbReference type="SAM" id="MobiDB-lite"/>
    </source>
</evidence>
<feature type="transmembrane region" description="Helical" evidence="6">
    <location>
        <begin position="154"/>
        <end position="171"/>
    </location>
</feature>
<evidence type="ECO:0000256" key="1">
    <source>
        <dbReference type="ARBA" id="ARBA00004141"/>
    </source>
</evidence>
<dbReference type="InterPro" id="IPR000620">
    <property type="entry name" value="EamA_dom"/>
</dbReference>
<evidence type="ECO:0000256" key="4">
    <source>
        <dbReference type="ARBA" id="ARBA00023136"/>
    </source>
</evidence>
<accession>A0A2V1DXC2</accession>
<organism evidence="8 9">
    <name type="scientific">Periconia macrospinosa</name>
    <dbReference type="NCBI Taxonomy" id="97972"/>
    <lineage>
        <taxon>Eukaryota</taxon>
        <taxon>Fungi</taxon>
        <taxon>Dikarya</taxon>
        <taxon>Ascomycota</taxon>
        <taxon>Pezizomycotina</taxon>
        <taxon>Dothideomycetes</taxon>
        <taxon>Pleosporomycetidae</taxon>
        <taxon>Pleosporales</taxon>
        <taxon>Massarineae</taxon>
        <taxon>Periconiaceae</taxon>
        <taxon>Periconia</taxon>
    </lineage>
</organism>
<sequence length="408" mass="44579">MMKTTPDSAARSGASPSPLPPAPARNAEDPDNTSSSVDSSQTRLKTQIKAFYDRNFGLFLVFLAQTCGSVMNTAAKLLATGYDEKFHALQIIFVRMSCTTVLGCLYMWWFQTPAFPFGERGIRKLLVLRGGAGFIGLFGLYYSLSWLEISDATVITFIIPTMTALVCFVWLREPFTIKEALAGLLAFCGVLFVARPPWLFPSTPRDPITGEPHPEAIVTDVLTYANETAPTLPTSPSQRMLATAIAILGTFGASTAYASIRVIGKRAHSLISVNYFAVLSTLGSMAIILVHPDLHFVIPRKASQWGLMAIIGFAGFLLQFLLTEGLQREKAGRATNLTYLQLVFALVIERVIWGTTPPAESLIGAVLIIGAAIWVSLQKNAPLEKQKKKRVVDEETSLLGEDSRVQDQ</sequence>
<gene>
    <name evidence="8" type="ORF">DM02DRAFT_612626</name>
</gene>
<protein>
    <submittedName>
        <fullName evidence="8">DUF6 domain protein</fullName>
    </submittedName>
</protein>
<evidence type="ECO:0000256" key="6">
    <source>
        <dbReference type="SAM" id="Phobius"/>
    </source>
</evidence>
<evidence type="ECO:0000313" key="8">
    <source>
        <dbReference type="EMBL" id="PVI02821.1"/>
    </source>
</evidence>
<evidence type="ECO:0000313" key="9">
    <source>
        <dbReference type="Proteomes" id="UP000244855"/>
    </source>
</evidence>
<proteinExistence type="predicted"/>
<evidence type="ECO:0000259" key="7">
    <source>
        <dbReference type="Pfam" id="PF00892"/>
    </source>
</evidence>
<dbReference type="PANTHER" id="PTHR22911:SF6">
    <property type="entry name" value="SOLUTE CARRIER FAMILY 35 MEMBER G1"/>
    <property type="match status" value="1"/>
</dbReference>
<feature type="domain" description="EamA" evidence="7">
    <location>
        <begin position="56"/>
        <end position="194"/>
    </location>
</feature>
<keyword evidence="4 6" id="KW-0472">Membrane</keyword>
<name>A0A2V1DXC2_9PLEO</name>
<comment type="subcellular location">
    <subcellularLocation>
        <location evidence="1">Membrane</location>
        <topology evidence="1">Multi-pass membrane protein</topology>
    </subcellularLocation>
</comment>
<feature type="compositionally biased region" description="Low complexity" evidence="5">
    <location>
        <begin position="1"/>
        <end position="16"/>
    </location>
</feature>
<feature type="region of interest" description="Disordered" evidence="5">
    <location>
        <begin position="1"/>
        <end position="41"/>
    </location>
</feature>
<keyword evidence="9" id="KW-1185">Reference proteome</keyword>
<feature type="compositionally biased region" description="Polar residues" evidence="5">
    <location>
        <begin position="32"/>
        <end position="41"/>
    </location>
</feature>
<dbReference type="PANTHER" id="PTHR22911">
    <property type="entry name" value="ACYL-MALONYL CONDENSING ENZYME-RELATED"/>
    <property type="match status" value="1"/>
</dbReference>
<dbReference type="InterPro" id="IPR037185">
    <property type="entry name" value="EmrE-like"/>
</dbReference>